<gene>
    <name evidence="2" type="ORF">SAMN05216559_2358</name>
</gene>
<dbReference type="STRING" id="767519.SAMN05216559_2358"/>
<dbReference type="OrthoDB" id="170048at2157"/>
<feature type="region of interest" description="Disordered" evidence="1">
    <location>
        <begin position="92"/>
        <end position="128"/>
    </location>
</feature>
<dbReference type="EMBL" id="FOZK01000002">
    <property type="protein sequence ID" value="SFS00422.1"/>
    <property type="molecule type" value="Genomic_DNA"/>
</dbReference>
<evidence type="ECO:0000313" key="3">
    <source>
        <dbReference type="Proteomes" id="UP000199062"/>
    </source>
</evidence>
<dbReference type="AlphaFoldDB" id="A0A1I6LAB7"/>
<evidence type="ECO:0000313" key="2">
    <source>
        <dbReference type="EMBL" id="SFS00422.1"/>
    </source>
</evidence>
<protein>
    <submittedName>
        <fullName evidence="2">Uncharacterized protein</fullName>
    </submittedName>
</protein>
<reference evidence="2 3" key="1">
    <citation type="submission" date="2016-10" db="EMBL/GenBank/DDBJ databases">
        <authorList>
            <person name="de Groot N.N."/>
        </authorList>
    </citation>
    <scope>NUCLEOTIDE SEQUENCE [LARGE SCALE GENOMIC DNA]</scope>
    <source>
        <strain evidence="2 3">CGMCC 1.10457</strain>
    </source>
</reference>
<evidence type="ECO:0000256" key="1">
    <source>
        <dbReference type="SAM" id="MobiDB-lite"/>
    </source>
</evidence>
<keyword evidence="3" id="KW-1185">Reference proteome</keyword>
<proteinExistence type="predicted"/>
<sequence>MDQLELGKATIVYEDQNGDVVEDTVDNEMVVYARDHWMLKSGTDDDGNDLMSQIPRDRVVRVDRNVEKFEDQAQTVRRRVVSFADELREKLPVDVGEGMGGGPRRGRDRHEPQSQTIPVEEGDEGEGR</sequence>
<dbReference type="Proteomes" id="UP000199062">
    <property type="component" value="Unassembled WGS sequence"/>
</dbReference>
<dbReference type="RefSeq" id="WP_089816712.1">
    <property type="nucleotide sequence ID" value="NZ_FOZK01000002.1"/>
</dbReference>
<name>A0A1I6LAB7_9EURY</name>
<organism evidence="2 3">
    <name type="scientific">Halomicrobium zhouii</name>
    <dbReference type="NCBI Taxonomy" id="767519"/>
    <lineage>
        <taxon>Archaea</taxon>
        <taxon>Methanobacteriati</taxon>
        <taxon>Methanobacteriota</taxon>
        <taxon>Stenosarchaea group</taxon>
        <taxon>Halobacteria</taxon>
        <taxon>Halobacteriales</taxon>
        <taxon>Haloarculaceae</taxon>
        <taxon>Halomicrobium</taxon>
    </lineage>
</organism>
<accession>A0A1I6LAB7</accession>